<dbReference type="PANTHER" id="PTHR30231:SF4">
    <property type="entry name" value="PROTEIN NEN2"/>
    <property type="match status" value="1"/>
</dbReference>
<dbReference type="AlphaFoldDB" id="A0A097IFM8"/>
<dbReference type="GO" id="GO:0005829">
    <property type="term" value="C:cytosol"/>
    <property type="evidence" value="ECO:0007669"/>
    <property type="project" value="TreeGrafter"/>
</dbReference>
<evidence type="ECO:0000313" key="6">
    <source>
        <dbReference type="Proteomes" id="UP000029914"/>
    </source>
</evidence>
<dbReference type="InterPro" id="IPR036397">
    <property type="entry name" value="RNaseH_sf"/>
</dbReference>
<dbReference type="PANTHER" id="PTHR30231">
    <property type="entry name" value="DNA POLYMERASE III SUBUNIT EPSILON"/>
    <property type="match status" value="1"/>
</dbReference>
<dbReference type="SMART" id="SM00479">
    <property type="entry name" value="EXOIII"/>
    <property type="match status" value="1"/>
</dbReference>
<reference evidence="5 6" key="1">
    <citation type="submission" date="2013-09" db="EMBL/GenBank/DDBJ databases">
        <title>Complete genome sequence of Corynebacterium doosanense CAU 212(T) (=DSM 45436(T)), isolated from activated sludge.</title>
        <authorList>
            <person name="Schaffert L."/>
            <person name="Albersmeier A."/>
            <person name="Kalinowski J."/>
            <person name="Ruckert C."/>
        </authorList>
    </citation>
    <scope>NUCLEOTIDE SEQUENCE [LARGE SCALE GENOMIC DNA]</scope>
    <source>
        <strain evidence="5 6">CAU 212</strain>
    </source>
</reference>
<dbReference type="CDD" id="cd06127">
    <property type="entry name" value="DEDDh"/>
    <property type="match status" value="1"/>
</dbReference>
<dbReference type="InterPro" id="IPR013520">
    <property type="entry name" value="Ribonucl_H"/>
</dbReference>
<dbReference type="GO" id="GO:0008408">
    <property type="term" value="F:3'-5' exonuclease activity"/>
    <property type="evidence" value="ECO:0007669"/>
    <property type="project" value="TreeGrafter"/>
</dbReference>
<keyword evidence="6" id="KW-1185">Reference proteome</keyword>
<evidence type="ECO:0000313" key="5">
    <source>
        <dbReference type="EMBL" id="AIT60929.1"/>
    </source>
</evidence>
<dbReference type="Gene3D" id="3.30.420.10">
    <property type="entry name" value="Ribonuclease H-like superfamily/Ribonuclease H"/>
    <property type="match status" value="1"/>
</dbReference>
<dbReference type="STRING" id="558173.CDOO_06400"/>
<protein>
    <submittedName>
        <fullName evidence="5">DNA polymerase III subunit epsilon</fullName>
    </submittedName>
</protein>
<dbReference type="SUPFAM" id="SSF53098">
    <property type="entry name" value="Ribonuclease H-like"/>
    <property type="match status" value="1"/>
</dbReference>
<dbReference type="HOGENOM" id="CLU_047806_9_0_11"/>
<dbReference type="Pfam" id="PF00929">
    <property type="entry name" value="RNase_T"/>
    <property type="match status" value="1"/>
</dbReference>
<organism evidence="5 6">
    <name type="scientific">Corynebacterium doosanense CAU 212 = DSM 45436</name>
    <dbReference type="NCBI Taxonomy" id="558173"/>
    <lineage>
        <taxon>Bacteria</taxon>
        <taxon>Bacillati</taxon>
        <taxon>Actinomycetota</taxon>
        <taxon>Actinomycetes</taxon>
        <taxon>Mycobacteriales</taxon>
        <taxon>Corynebacteriaceae</taxon>
        <taxon>Corynebacterium</taxon>
    </lineage>
</organism>
<dbReference type="InterPro" id="IPR012337">
    <property type="entry name" value="RNaseH-like_sf"/>
</dbReference>
<evidence type="ECO:0000259" key="4">
    <source>
        <dbReference type="SMART" id="SM00479"/>
    </source>
</evidence>
<dbReference type="EMBL" id="CP006764">
    <property type="protein sequence ID" value="AIT60929.1"/>
    <property type="molecule type" value="Genomic_DNA"/>
</dbReference>
<keyword evidence="2" id="KW-0378">Hydrolase</keyword>
<feature type="domain" description="Exonuclease" evidence="4">
    <location>
        <begin position="23"/>
        <end position="198"/>
    </location>
</feature>
<dbReference type="Proteomes" id="UP000029914">
    <property type="component" value="Chromosome"/>
</dbReference>
<name>A0A097IFM8_9CORY</name>
<dbReference type="OrthoDB" id="190275at2"/>
<keyword evidence="1" id="KW-0540">Nuclease</keyword>
<proteinExistence type="predicted"/>
<evidence type="ECO:0000256" key="1">
    <source>
        <dbReference type="ARBA" id="ARBA00022722"/>
    </source>
</evidence>
<evidence type="ECO:0000256" key="3">
    <source>
        <dbReference type="ARBA" id="ARBA00022839"/>
    </source>
</evidence>
<keyword evidence="3" id="KW-0269">Exonuclease</keyword>
<gene>
    <name evidence="5" type="ORF">CDOO_06400</name>
</gene>
<accession>A0A097IFM8</accession>
<dbReference type="GO" id="GO:0003676">
    <property type="term" value="F:nucleic acid binding"/>
    <property type="evidence" value="ECO:0007669"/>
    <property type="project" value="InterPro"/>
</dbReference>
<sequence length="206" mass="22811">MWPRRPRTPAGTPDWKTPLAQAHLLAVDVETTGLDAGKDHLLSIGWVPVTCNRIELGGAGHVVLRGRPGVSVGNSATIHHLTDDDLAAGVEDAEALERFLAALSGRMMLTHYATMEQTFLAALHKRVRGETVALPAVDTFAIERRHMERMATYPRGEDLRLPRVRERYGLPAYRSHNALSDALACAELYLAQQTVIRATTLRDLRY</sequence>
<evidence type="ECO:0000256" key="2">
    <source>
        <dbReference type="ARBA" id="ARBA00022801"/>
    </source>
</evidence>
<dbReference type="KEGG" id="cdo:CDOO_06400"/>
<dbReference type="RefSeq" id="WP_018022555.1">
    <property type="nucleotide sequence ID" value="NZ_AQUX01000009.1"/>
</dbReference>
<dbReference type="eggNOG" id="COG0847">
    <property type="taxonomic scope" value="Bacteria"/>
</dbReference>